<name>A0A1I5WGF4_9BACT</name>
<dbReference type="InterPro" id="IPR013217">
    <property type="entry name" value="Methyltransf_12"/>
</dbReference>
<protein>
    <submittedName>
        <fullName evidence="2">Methyltransferase domain-containing protein</fullName>
    </submittedName>
</protein>
<sequence length="323" mass="37662">MFSIVKNVVPISWKTAIRKRFQSEVYKTPGIDQAIIRKIEELEKSVFQLQPEIIIPTNEIKKGILQQWQFPNIPVPRNLSVSKHDYMYQFLKQHYNDSSKAYIEYITSGAHMMNILMNIAKQTGKPFYKTKAFLDFASGYGRLTRYTSELINPKQIWISDIKQGAVEFQVEKFGVNGILSSEDPDAFHLTKQFDLIFVGSLFSHLPDETFGRWLQRIYDLLNDDGLLIFTVHDQSLKENLFLQKQNIVFVPVSEEVNLLSKDGCLPGTQYGMTYVSEDYVNAQIQNLKPKPMQYRRFKKGMWELQDLYIISRKFREDLAGLEM</sequence>
<dbReference type="CDD" id="cd02440">
    <property type="entry name" value="AdoMet_MTases"/>
    <property type="match status" value="1"/>
</dbReference>
<reference evidence="2 3" key="1">
    <citation type="submission" date="2016-10" db="EMBL/GenBank/DDBJ databases">
        <authorList>
            <person name="de Groot N.N."/>
        </authorList>
    </citation>
    <scope>NUCLEOTIDE SEQUENCE [LARGE SCALE GENOMIC DNA]</scope>
    <source>
        <strain evidence="2 3">DSM 28286</strain>
    </source>
</reference>
<dbReference type="SUPFAM" id="SSF53335">
    <property type="entry name" value="S-adenosyl-L-methionine-dependent methyltransferases"/>
    <property type="match status" value="1"/>
</dbReference>
<evidence type="ECO:0000313" key="3">
    <source>
        <dbReference type="Proteomes" id="UP000199031"/>
    </source>
</evidence>
<dbReference type="Pfam" id="PF08242">
    <property type="entry name" value="Methyltransf_12"/>
    <property type="match status" value="1"/>
</dbReference>
<dbReference type="InterPro" id="IPR029063">
    <property type="entry name" value="SAM-dependent_MTases_sf"/>
</dbReference>
<dbReference type="Proteomes" id="UP000199031">
    <property type="component" value="Unassembled WGS sequence"/>
</dbReference>
<dbReference type="Gene3D" id="3.40.50.150">
    <property type="entry name" value="Vaccinia Virus protein VP39"/>
    <property type="match status" value="1"/>
</dbReference>
<dbReference type="AlphaFoldDB" id="A0A1I5WGF4"/>
<gene>
    <name evidence="2" type="ORF">SAMN05444277_106173</name>
</gene>
<dbReference type="EMBL" id="FOXQ01000006">
    <property type="protein sequence ID" value="SFQ18844.1"/>
    <property type="molecule type" value="Genomic_DNA"/>
</dbReference>
<dbReference type="OrthoDB" id="3896938at2"/>
<keyword evidence="2" id="KW-0489">Methyltransferase</keyword>
<evidence type="ECO:0000259" key="1">
    <source>
        <dbReference type="Pfam" id="PF08242"/>
    </source>
</evidence>
<dbReference type="STRING" id="1465490.SAMN05444277_106173"/>
<evidence type="ECO:0000313" key="2">
    <source>
        <dbReference type="EMBL" id="SFQ18844.1"/>
    </source>
</evidence>
<dbReference type="RefSeq" id="WP_090658525.1">
    <property type="nucleotide sequence ID" value="NZ_FOXQ01000006.1"/>
</dbReference>
<feature type="domain" description="Methyltransferase type 12" evidence="1">
    <location>
        <begin position="134"/>
        <end position="227"/>
    </location>
</feature>
<dbReference type="GO" id="GO:0032259">
    <property type="term" value="P:methylation"/>
    <property type="evidence" value="ECO:0007669"/>
    <property type="project" value="UniProtKB-KW"/>
</dbReference>
<proteinExistence type="predicted"/>
<accession>A0A1I5WGF4</accession>
<keyword evidence="2" id="KW-0808">Transferase</keyword>
<dbReference type="GO" id="GO:0008168">
    <property type="term" value="F:methyltransferase activity"/>
    <property type="evidence" value="ECO:0007669"/>
    <property type="project" value="UniProtKB-KW"/>
</dbReference>
<organism evidence="2 3">
    <name type="scientific">Parafilimonas terrae</name>
    <dbReference type="NCBI Taxonomy" id="1465490"/>
    <lineage>
        <taxon>Bacteria</taxon>
        <taxon>Pseudomonadati</taxon>
        <taxon>Bacteroidota</taxon>
        <taxon>Chitinophagia</taxon>
        <taxon>Chitinophagales</taxon>
        <taxon>Chitinophagaceae</taxon>
        <taxon>Parafilimonas</taxon>
    </lineage>
</organism>
<keyword evidence="3" id="KW-1185">Reference proteome</keyword>